<dbReference type="EMBL" id="ML977171">
    <property type="protein sequence ID" value="KAF1983966.1"/>
    <property type="molecule type" value="Genomic_DNA"/>
</dbReference>
<protein>
    <recommendedName>
        <fullName evidence="2">Carboxymuconolactone decarboxylase-like domain-containing protein</fullName>
    </recommendedName>
</protein>
<feature type="compositionally biased region" description="Acidic residues" evidence="1">
    <location>
        <begin position="128"/>
        <end position="137"/>
    </location>
</feature>
<dbReference type="InterPro" id="IPR003779">
    <property type="entry name" value="CMD-like"/>
</dbReference>
<dbReference type="Pfam" id="PF02627">
    <property type="entry name" value="CMD"/>
    <property type="match status" value="1"/>
</dbReference>
<evidence type="ECO:0000313" key="3">
    <source>
        <dbReference type="EMBL" id="KAF1983966.1"/>
    </source>
</evidence>
<dbReference type="PANTHER" id="PTHR34846:SF11">
    <property type="entry name" value="4-CARBOXYMUCONOLACTONE DECARBOXYLASE FAMILY PROTEIN (AFU_ORTHOLOGUE AFUA_6G11590)"/>
    <property type="match status" value="1"/>
</dbReference>
<evidence type="ECO:0000259" key="2">
    <source>
        <dbReference type="Pfam" id="PF02627"/>
    </source>
</evidence>
<dbReference type="GO" id="GO:0051920">
    <property type="term" value="F:peroxiredoxin activity"/>
    <property type="evidence" value="ECO:0007669"/>
    <property type="project" value="InterPro"/>
</dbReference>
<sequence>MRLPYAPPTPPSPSLQALYTRIATRRHPRPLIPLDLTLLHSPPVADGWNSFIGAVRTQTLVSAQLNELAIARVAVLNQAGHEWSVHARLALREGVGRKGLERVLGRGCVARAPGEDRGGAEAGTEAGTEAETEDESWGTDLTKTQIAVLNYTDYMTRAVRVPDAVFEQVRLALGGDERLVVELTATVAAYNCVSRFLVALDVGEENGKGLEEVGELVG</sequence>
<dbReference type="OrthoDB" id="9998495at2759"/>
<feature type="domain" description="Carboxymuconolactone decarboxylase-like" evidence="2">
    <location>
        <begin position="42"/>
        <end position="104"/>
    </location>
</feature>
<feature type="region of interest" description="Disordered" evidence="1">
    <location>
        <begin position="114"/>
        <end position="137"/>
    </location>
</feature>
<proteinExistence type="predicted"/>
<evidence type="ECO:0000313" key="4">
    <source>
        <dbReference type="Proteomes" id="UP000800041"/>
    </source>
</evidence>
<dbReference type="AlphaFoldDB" id="A0A6G1GSK5"/>
<dbReference type="Gene3D" id="1.20.1290.10">
    <property type="entry name" value="AhpD-like"/>
    <property type="match status" value="1"/>
</dbReference>
<dbReference type="SUPFAM" id="SSF69118">
    <property type="entry name" value="AhpD-like"/>
    <property type="match status" value="1"/>
</dbReference>
<keyword evidence="4" id="KW-1185">Reference proteome</keyword>
<dbReference type="InterPro" id="IPR029032">
    <property type="entry name" value="AhpD-like"/>
</dbReference>
<accession>A0A6G1GSK5</accession>
<dbReference type="Proteomes" id="UP000800041">
    <property type="component" value="Unassembled WGS sequence"/>
</dbReference>
<name>A0A6G1GSK5_9PEZI</name>
<organism evidence="3 4">
    <name type="scientific">Aulographum hederae CBS 113979</name>
    <dbReference type="NCBI Taxonomy" id="1176131"/>
    <lineage>
        <taxon>Eukaryota</taxon>
        <taxon>Fungi</taxon>
        <taxon>Dikarya</taxon>
        <taxon>Ascomycota</taxon>
        <taxon>Pezizomycotina</taxon>
        <taxon>Dothideomycetes</taxon>
        <taxon>Pleosporomycetidae</taxon>
        <taxon>Aulographales</taxon>
        <taxon>Aulographaceae</taxon>
    </lineage>
</organism>
<gene>
    <name evidence="3" type="ORF">K402DRAFT_396159</name>
</gene>
<reference evidence="3" key="1">
    <citation type="journal article" date="2020" name="Stud. Mycol.">
        <title>101 Dothideomycetes genomes: a test case for predicting lifestyles and emergence of pathogens.</title>
        <authorList>
            <person name="Haridas S."/>
            <person name="Albert R."/>
            <person name="Binder M."/>
            <person name="Bloem J."/>
            <person name="Labutti K."/>
            <person name="Salamov A."/>
            <person name="Andreopoulos B."/>
            <person name="Baker S."/>
            <person name="Barry K."/>
            <person name="Bills G."/>
            <person name="Bluhm B."/>
            <person name="Cannon C."/>
            <person name="Castanera R."/>
            <person name="Culley D."/>
            <person name="Daum C."/>
            <person name="Ezra D."/>
            <person name="Gonzalez J."/>
            <person name="Henrissat B."/>
            <person name="Kuo A."/>
            <person name="Liang C."/>
            <person name="Lipzen A."/>
            <person name="Lutzoni F."/>
            <person name="Magnuson J."/>
            <person name="Mondo S."/>
            <person name="Nolan M."/>
            <person name="Ohm R."/>
            <person name="Pangilinan J."/>
            <person name="Park H.-J."/>
            <person name="Ramirez L."/>
            <person name="Alfaro M."/>
            <person name="Sun H."/>
            <person name="Tritt A."/>
            <person name="Yoshinaga Y."/>
            <person name="Zwiers L.-H."/>
            <person name="Turgeon B."/>
            <person name="Goodwin S."/>
            <person name="Spatafora J."/>
            <person name="Crous P."/>
            <person name="Grigoriev I."/>
        </authorList>
    </citation>
    <scope>NUCLEOTIDE SEQUENCE</scope>
    <source>
        <strain evidence="3">CBS 113979</strain>
    </source>
</reference>
<evidence type="ECO:0000256" key="1">
    <source>
        <dbReference type="SAM" id="MobiDB-lite"/>
    </source>
</evidence>
<dbReference type="PANTHER" id="PTHR34846">
    <property type="entry name" value="4-CARBOXYMUCONOLACTONE DECARBOXYLASE FAMILY PROTEIN (AFU_ORTHOLOGUE AFUA_6G11590)"/>
    <property type="match status" value="1"/>
</dbReference>